<protein>
    <recommendedName>
        <fullName evidence="4">Transposase</fullName>
    </recommendedName>
</protein>
<dbReference type="AlphaFoldDB" id="A0A7G1PFC1"/>
<dbReference type="KEGG" id="sgm:GCM10017557_73260"/>
<organism evidence="2 3">
    <name type="scientific">Streptomyces aurantiacus</name>
    <dbReference type="NCBI Taxonomy" id="47760"/>
    <lineage>
        <taxon>Bacteria</taxon>
        <taxon>Bacillati</taxon>
        <taxon>Actinomycetota</taxon>
        <taxon>Actinomycetes</taxon>
        <taxon>Kitasatosporales</taxon>
        <taxon>Streptomycetaceae</taxon>
        <taxon>Streptomyces</taxon>
        <taxon>Streptomyces aurantiacus group</taxon>
    </lineage>
</organism>
<proteinExistence type="predicted"/>
<feature type="region of interest" description="Disordered" evidence="1">
    <location>
        <begin position="1"/>
        <end position="23"/>
    </location>
</feature>
<gene>
    <name evidence="2" type="ORF">GCM10017557_73260</name>
</gene>
<dbReference type="RefSeq" id="WP_246596631.1">
    <property type="nucleotide sequence ID" value="NZ_AP023440.1"/>
</dbReference>
<sequence>MPPRSGPKEGTLTGPNPVDRGKKGSKLHVVSEAQGIPLAVAVLKPPILLTLRADSGQRIQEKTMRDATQEEIERLGRNVVDCLNTGYKARDEKKLLATHCPRTCSRRSLQLILATRSSGRGGGARRYRPGGGSWA</sequence>
<dbReference type="EMBL" id="AP023440">
    <property type="protein sequence ID" value="BCL32467.1"/>
    <property type="molecule type" value="Genomic_DNA"/>
</dbReference>
<dbReference type="Proteomes" id="UP000516444">
    <property type="component" value="Chromosome"/>
</dbReference>
<name>A0A7G1PFC1_9ACTN</name>
<evidence type="ECO:0008006" key="4">
    <source>
        <dbReference type="Google" id="ProtNLM"/>
    </source>
</evidence>
<accession>A0A7G1PFC1</accession>
<evidence type="ECO:0000313" key="2">
    <source>
        <dbReference type="EMBL" id="BCL32467.1"/>
    </source>
</evidence>
<evidence type="ECO:0000256" key="1">
    <source>
        <dbReference type="SAM" id="MobiDB-lite"/>
    </source>
</evidence>
<keyword evidence="3" id="KW-1185">Reference proteome</keyword>
<evidence type="ECO:0000313" key="3">
    <source>
        <dbReference type="Proteomes" id="UP000516444"/>
    </source>
</evidence>
<reference evidence="2 3" key="1">
    <citation type="journal article" date="2014" name="Int. J. Syst. Evol. Microbiol.">
        <title>Complete genome sequence of Corynebacterium casei LMG S-19264T (=DSM 44701T), isolated from a smear-ripened cheese.</title>
        <authorList>
            <consortium name="US DOE Joint Genome Institute (JGI-PGF)"/>
            <person name="Walter F."/>
            <person name="Albersmeier A."/>
            <person name="Kalinowski J."/>
            <person name="Ruckert C."/>
        </authorList>
    </citation>
    <scope>NUCLEOTIDE SEQUENCE [LARGE SCALE GENOMIC DNA]</scope>
    <source>
        <strain evidence="2 3">JCM 4677</strain>
    </source>
</reference>